<sequence>MIVNVNDSLGLSSTGYTVKDSSATGSDELGKDTFLTLLITQLSNQDPLNPMADTEFTSQLAQFSSLEQLTKIADGVDTLNDGTERQDMLSSVSFIGKEVVAEGNTFSKTEDGVTTLWFEIEEPMASGFVNIYDQSGGLVQTLELGAYQAGRHEVTWDGTDYKGNSQPNGIYGVGMSCEGVDGELVLVNMDVAGVVSGVKAESGTFYLQLKDGRSVDFASIKEVVSDSSASEDTGDDTEDTSSTS</sequence>
<keyword evidence="10" id="KW-1185">Reference proteome</keyword>
<comment type="similarity">
    <text evidence="1 5">Belongs to the FlgD family.</text>
</comment>
<dbReference type="InterPro" id="IPR025965">
    <property type="entry name" value="FlgD/Vpr_Ig-like"/>
</dbReference>
<accession>T2G706</accession>
<gene>
    <name evidence="9" type="ORF">DGI_0111</name>
</gene>
<dbReference type="eggNOG" id="COG1843">
    <property type="taxonomic scope" value="Bacteria"/>
</dbReference>
<evidence type="ECO:0000313" key="10">
    <source>
        <dbReference type="Proteomes" id="UP000016587"/>
    </source>
</evidence>
<evidence type="ECO:0000259" key="7">
    <source>
        <dbReference type="Pfam" id="PF13860"/>
    </source>
</evidence>
<feature type="domain" description="FlgD/Vpr Ig-like" evidence="7">
    <location>
        <begin position="103"/>
        <end position="176"/>
    </location>
</feature>
<organism evidence="9 10">
    <name type="scientific">Megalodesulfovibrio gigas (strain ATCC 19364 / DSM 1382 / NCIMB 9332 / VKM B-1759)</name>
    <name type="common">Desulfovibrio gigas</name>
    <dbReference type="NCBI Taxonomy" id="1121448"/>
    <lineage>
        <taxon>Bacteria</taxon>
        <taxon>Pseudomonadati</taxon>
        <taxon>Thermodesulfobacteriota</taxon>
        <taxon>Desulfovibrionia</taxon>
        <taxon>Desulfovibrionales</taxon>
        <taxon>Desulfovibrionaceae</taxon>
        <taxon>Megalodesulfovibrio</taxon>
    </lineage>
</organism>
<evidence type="ECO:0000256" key="4">
    <source>
        <dbReference type="ARBA" id="ARBA00024746"/>
    </source>
</evidence>
<dbReference type="Gene3D" id="2.60.40.4070">
    <property type="match status" value="1"/>
</dbReference>
<feature type="region of interest" description="Disordered" evidence="6">
    <location>
        <begin position="223"/>
        <end position="244"/>
    </location>
</feature>
<dbReference type="RefSeq" id="WP_021758621.1">
    <property type="nucleotide sequence ID" value="NC_022444.1"/>
</dbReference>
<name>T2G706_MEGG1</name>
<dbReference type="InterPro" id="IPR025963">
    <property type="entry name" value="FLgD_Tudor"/>
</dbReference>
<evidence type="ECO:0000256" key="2">
    <source>
        <dbReference type="ARBA" id="ARBA00016013"/>
    </source>
</evidence>
<keyword evidence="9" id="KW-0282">Flagellum</keyword>
<dbReference type="EMBL" id="CP006585">
    <property type="protein sequence ID" value="AGW12048.1"/>
    <property type="molecule type" value="Genomic_DNA"/>
</dbReference>
<keyword evidence="3 5" id="KW-1005">Bacterial flagellum biogenesis</keyword>
<reference evidence="10" key="2">
    <citation type="submission" date="2013-07" db="EMBL/GenBank/DDBJ databases">
        <authorList>
            <person name="Morais-Silva F.O."/>
            <person name="Rezende A.M."/>
            <person name="Pimentel C."/>
            <person name="Resende D.M."/>
            <person name="Santos C.I."/>
            <person name="Clemente C."/>
            <person name="de Oliveira L.M."/>
            <person name="da Silva S.M."/>
            <person name="Costa D.A."/>
            <person name="Varela-Raposo A."/>
            <person name="Horacio E.C.A."/>
            <person name="Matos M."/>
            <person name="Flores O."/>
            <person name="Ruiz J.C."/>
            <person name="Rodrigues-Pousada C."/>
        </authorList>
    </citation>
    <scope>NUCLEOTIDE SEQUENCE [LARGE SCALE GENOMIC DNA]</scope>
    <source>
        <strain evidence="10">ATCC 19364 / DSM 1382 / NCIMB 9332 / VKM B-1759</strain>
    </source>
</reference>
<dbReference type="STRING" id="1121448.DGI_0111"/>
<keyword evidence="9" id="KW-0966">Cell projection</keyword>
<comment type="function">
    <text evidence="4 5">Required for flagellar hook formation. May act as a scaffolding protein.</text>
</comment>
<dbReference type="AlphaFoldDB" id="T2G706"/>
<evidence type="ECO:0000256" key="3">
    <source>
        <dbReference type="ARBA" id="ARBA00022795"/>
    </source>
</evidence>
<keyword evidence="9" id="KW-0969">Cilium</keyword>
<evidence type="ECO:0000259" key="8">
    <source>
        <dbReference type="Pfam" id="PF13861"/>
    </source>
</evidence>
<evidence type="ECO:0000256" key="6">
    <source>
        <dbReference type="SAM" id="MobiDB-lite"/>
    </source>
</evidence>
<dbReference type="KEGG" id="dgg:DGI_0111"/>
<dbReference type="Pfam" id="PF13861">
    <property type="entry name" value="FLgD_tudor"/>
    <property type="match status" value="1"/>
</dbReference>
<protein>
    <recommendedName>
        <fullName evidence="2 5">Basal-body rod modification protein FlgD</fullName>
    </recommendedName>
</protein>
<dbReference type="Proteomes" id="UP000016587">
    <property type="component" value="Chromosome"/>
</dbReference>
<evidence type="ECO:0000256" key="5">
    <source>
        <dbReference type="RuleBase" id="RU362076"/>
    </source>
</evidence>
<dbReference type="InterPro" id="IPR005648">
    <property type="entry name" value="FlgD"/>
</dbReference>
<feature type="domain" description="FlgD Tudor-like" evidence="8">
    <location>
        <begin position="87"/>
        <end position="221"/>
    </location>
</feature>
<dbReference type="PATRIC" id="fig|1121448.10.peg.110"/>
<evidence type="ECO:0000256" key="1">
    <source>
        <dbReference type="ARBA" id="ARBA00010577"/>
    </source>
</evidence>
<dbReference type="Gene3D" id="2.30.30.910">
    <property type="match status" value="1"/>
</dbReference>
<dbReference type="OrthoDB" id="9785233at2"/>
<reference evidence="9 10" key="1">
    <citation type="journal article" date="2013" name="J. Bacteriol.">
        <title>Roles of HynAB and Ech, the only two hydrogenases found in the model sulfate reducer Desulfovibrio gigas.</title>
        <authorList>
            <person name="Morais-Silva F.O."/>
            <person name="Santos C.I."/>
            <person name="Rodrigues R."/>
            <person name="Pereira I.A."/>
            <person name="Rodrigues-Pousada C."/>
        </authorList>
    </citation>
    <scope>NUCLEOTIDE SEQUENCE [LARGE SCALE GENOMIC DNA]</scope>
    <source>
        <strain evidence="10">ATCC 19364 / DSM 1382 / NCIMB 9332 / VKM B-1759</strain>
    </source>
</reference>
<dbReference type="Pfam" id="PF13860">
    <property type="entry name" value="FlgD_ig"/>
    <property type="match status" value="1"/>
</dbReference>
<dbReference type="HOGENOM" id="CLU_047535_0_1_7"/>
<dbReference type="Pfam" id="PF03963">
    <property type="entry name" value="FlgD"/>
    <property type="match status" value="1"/>
</dbReference>
<dbReference type="GO" id="GO:0044781">
    <property type="term" value="P:bacterial-type flagellum organization"/>
    <property type="evidence" value="ECO:0007669"/>
    <property type="project" value="UniProtKB-UniRule"/>
</dbReference>
<evidence type="ECO:0000313" key="9">
    <source>
        <dbReference type="EMBL" id="AGW12048.1"/>
    </source>
</evidence>
<feature type="compositionally biased region" description="Acidic residues" evidence="6">
    <location>
        <begin position="232"/>
        <end position="244"/>
    </location>
</feature>
<proteinExistence type="inferred from homology"/>